<proteinExistence type="predicted"/>
<evidence type="ECO:0000313" key="1">
    <source>
        <dbReference type="EnsemblMetazoa" id="PPA39156.1"/>
    </source>
</evidence>
<dbReference type="Proteomes" id="UP000005239">
    <property type="component" value="Unassembled WGS sequence"/>
</dbReference>
<name>A0A454XSP0_PRIPA</name>
<dbReference type="EnsemblMetazoa" id="PPA39156.1">
    <property type="protein sequence ID" value="PPA39156.1"/>
    <property type="gene ID" value="WBGene00277525"/>
</dbReference>
<organism evidence="1 2">
    <name type="scientific">Pristionchus pacificus</name>
    <name type="common">Parasitic nematode worm</name>
    <dbReference type="NCBI Taxonomy" id="54126"/>
    <lineage>
        <taxon>Eukaryota</taxon>
        <taxon>Metazoa</taxon>
        <taxon>Ecdysozoa</taxon>
        <taxon>Nematoda</taxon>
        <taxon>Chromadorea</taxon>
        <taxon>Rhabditida</taxon>
        <taxon>Rhabditina</taxon>
        <taxon>Diplogasteromorpha</taxon>
        <taxon>Diplogasteroidea</taxon>
        <taxon>Neodiplogasteridae</taxon>
        <taxon>Pristionchus</taxon>
    </lineage>
</organism>
<protein>
    <submittedName>
        <fullName evidence="1">Uncharacterized protein</fullName>
    </submittedName>
</protein>
<accession>A0A454XSP0</accession>
<gene>
    <name evidence="1" type="primary">WBGene00277525</name>
</gene>
<keyword evidence="2" id="KW-1185">Reference proteome</keyword>
<reference evidence="1" key="2">
    <citation type="submission" date="2022-06" db="UniProtKB">
        <authorList>
            <consortium name="EnsemblMetazoa"/>
        </authorList>
    </citation>
    <scope>IDENTIFICATION</scope>
    <source>
        <strain evidence="1">PS312</strain>
    </source>
</reference>
<accession>A0A8R1URW4</accession>
<sequence length="65" mass="7473">MSCMITAVKTKETTMTTAEQPDAYGFHMIGRIEEHKDNRRNDGGTRYNREWERIGGTLQKKNGPD</sequence>
<evidence type="ECO:0000313" key="2">
    <source>
        <dbReference type="Proteomes" id="UP000005239"/>
    </source>
</evidence>
<reference evidence="2" key="1">
    <citation type="journal article" date="2008" name="Nat. Genet.">
        <title>The Pristionchus pacificus genome provides a unique perspective on nematode lifestyle and parasitism.</title>
        <authorList>
            <person name="Dieterich C."/>
            <person name="Clifton S.W."/>
            <person name="Schuster L.N."/>
            <person name="Chinwalla A."/>
            <person name="Delehaunty K."/>
            <person name="Dinkelacker I."/>
            <person name="Fulton L."/>
            <person name="Fulton R."/>
            <person name="Godfrey J."/>
            <person name="Minx P."/>
            <person name="Mitreva M."/>
            <person name="Roeseler W."/>
            <person name="Tian H."/>
            <person name="Witte H."/>
            <person name="Yang S.P."/>
            <person name="Wilson R.K."/>
            <person name="Sommer R.J."/>
        </authorList>
    </citation>
    <scope>NUCLEOTIDE SEQUENCE [LARGE SCALE GENOMIC DNA]</scope>
    <source>
        <strain evidence="2">PS312</strain>
    </source>
</reference>
<dbReference type="AlphaFoldDB" id="A0A454XSP0"/>